<evidence type="ECO:0000313" key="1">
    <source>
        <dbReference type="EMBL" id="EDS32775.1"/>
    </source>
</evidence>
<dbReference type="EnsemblMetazoa" id="CPIJ020071-RA">
    <property type="protein sequence ID" value="CPIJ020071-PA"/>
    <property type="gene ID" value="CPIJ020071"/>
</dbReference>
<protein>
    <submittedName>
        <fullName evidence="1 2">Uncharacterized protein</fullName>
    </submittedName>
</protein>
<gene>
    <name evidence="2" type="primary">6054362</name>
    <name evidence="1" type="ORF">CpipJ_CPIJ020071</name>
</gene>
<accession>B0XKW6</accession>
<proteinExistence type="predicted"/>
<evidence type="ECO:0000313" key="3">
    <source>
        <dbReference type="Proteomes" id="UP000002320"/>
    </source>
</evidence>
<keyword evidence="3" id="KW-1185">Reference proteome</keyword>
<dbReference type="EMBL" id="DS234069">
    <property type="protein sequence ID" value="EDS32775.1"/>
    <property type="molecule type" value="Genomic_DNA"/>
</dbReference>
<sequence>MVQTVLSKQARKKICQRYRRQPNIPDDPDDYAELDQNFTQTGFKQIYTIHGSCGTGIERAFMPFVHMLLPNKQETTYRRKAFKALMRVAKRNNVNLNPKIILTDFDSSQTHHSMDVSFTGAKISTSVLRTVRAQAPVSMKRFFDYVQSTCVLGKMEEHGTARLEIYLNHATNRRFGLQRITP</sequence>
<dbReference type="Proteomes" id="UP000002320">
    <property type="component" value="Unassembled WGS sequence"/>
</dbReference>
<dbReference type="AlphaFoldDB" id="B0XKW6"/>
<name>B0XKW6_CULQU</name>
<reference evidence="2" key="2">
    <citation type="submission" date="2021-02" db="UniProtKB">
        <authorList>
            <consortium name="EnsemblMetazoa"/>
        </authorList>
    </citation>
    <scope>IDENTIFICATION</scope>
    <source>
        <strain evidence="2">JHB</strain>
    </source>
</reference>
<organism>
    <name type="scientific">Culex quinquefasciatus</name>
    <name type="common">Southern house mosquito</name>
    <name type="synonym">Culex pungens</name>
    <dbReference type="NCBI Taxonomy" id="7176"/>
    <lineage>
        <taxon>Eukaryota</taxon>
        <taxon>Metazoa</taxon>
        <taxon>Ecdysozoa</taxon>
        <taxon>Arthropoda</taxon>
        <taxon>Hexapoda</taxon>
        <taxon>Insecta</taxon>
        <taxon>Pterygota</taxon>
        <taxon>Neoptera</taxon>
        <taxon>Endopterygota</taxon>
        <taxon>Diptera</taxon>
        <taxon>Nematocera</taxon>
        <taxon>Culicoidea</taxon>
        <taxon>Culicidae</taxon>
        <taxon>Culicinae</taxon>
        <taxon>Culicini</taxon>
        <taxon>Culex</taxon>
        <taxon>Culex</taxon>
    </lineage>
</organism>
<dbReference type="HOGENOM" id="CLU_1483395_0_0_1"/>
<dbReference type="InParanoid" id="B0XKW6"/>
<dbReference type="KEGG" id="cqu:CpipJ_CPIJ020071"/>
<dbReference type="VEuPathDB" id="VectorBase:CPIJ020071"/>
<evidence type="ECO:0000313" key="2">
    <source>
        <dbReference type="EnsemblMetazoa" id="CPIJ020071-PA"/>
    </source>
</evidence>
<reference evidence="1" key="1">
    <citation type="submission" date="2007-03" db="EMBL/GenBank/DDBJ databases">
        <title>Annotation of Culex pipiens quinquefasciatus.</title>
        <authorList>
            <consortium name="The Broad Institute Genome Sequencing Platform"/>
            <person name="Atkinson P.W."/>
            <person name="Hemingway J."/>
            <person name="Christensen B.M."/>
            <person name="Higgs S."/>
            <person name="Kodira C."/>
            <person name="Hannick L."/>
            <person name="Megy K."/>
            <person name="O'Leary S."/>
            <person name="Pearson M."/>
            <person name="Haas B.J."/>
            <person name="Mauceli E."/>
            <person name="Wortman J.R."/>
            <person name="Lee N.H."/>
            <person name="Guigo R."/>
            <person name="Stanke M."/>
            <person name="Alvarado L."/>
            <person name="Amedeo P."/>
            <person name="Antoine C.H."/>
            <person name="Arensburger P."/>
            <person name="Bidwell S.L."/>
            <person name="Crawford M."/>
            <person name="Camaro F."/>
            <person name="Devon K."/>
            <person name="Engels R."/>
            <person name="Hammond M."/>
            <person name="Howarth C."/>
            <person name="Koehrsen M."/>
            <person name="Lawson D."/>
            <person name="Montgomery P."/>
            <person name="Nene V."/>
            <person name="Nusbaum C."/>
            <person name="Puiu D."/>
            <person name="Romero-Severson J."/>
            <person name="Severson D.W."/>
            <person name="Shumway M."/>
            <person name="Sisk P."/>
            <person name="Stolte C."/>
            <person name="Zeng Q."/>
            <person name="Eisenstadt E."/>
            <person name="Fraser-Liggett C."/>
            <person name="Strausberg R."/>
            <person name="Galagan J."/>
            <person name="Birren B."/>
            <person name="Collins F.H."/>
        </authorList>
    </citation>
    <scope>NUCLEOTIDE SEQUENCE [LARGE SCALE GENOMIC DNA]</scope>
    <source>
        <strain evidence="1">JHB</strain>
    </source>
</reference>